<sequence>MVAPSVVCASGPTTRHFVCGLPHRDPCALRPPPPLYSLLLIISKTVADFRNLQSLLVTQSYAFHTYSLKEEREIRVVLGGIPRSICSLSGIKAEQPRKRALPGQCHNCQSYGNSFRHCFNPARCVKCLGNHGTAQCIRNKDTDDPPACVLCKQKGHTANYLGMPACSKKSPPPEKAAPRRAPAQRPDHAASRLQGNKIRRPPRTI</sequence>
<dbReference type="EMBL" id="BGZK01000595">
    <property type="protein sequence ID" value="GBP52107.1"/>
    <property type="molecule type" value="Genomic_DNA"/>
</dbReference>
<evidence type="ECO:0000313" key="3">
    <source>
        <dbReference type="Proteomes" id="UP000299102"/>
    </source>
</evidence>
<accession>A0A4C1WPS1</accession>
<dbReference type="AlphaFoldDB" id="A0A4C1WPS1"/>
<comment type="caution">
    <text evidence="2">The sequence shown here is derived from an EMBL/GenBank/DDBJ whole genome shotgun (WGS) entry which is preliminary data.</text>
</comment>
<evidence type="ECO:0008006" key="4">
    <source>
        <dbReference type="Google" id="ProtNLM"/>
    </source>
</evidence>
<evidence type="ECO:0000256" key="1">
    <source>
        <dbReference type="SAM" id="MobiDB-lite"/>
    </source>
</evidence>
<organism evidence="2 3">
    <name type="scientific">Eumeta variegata</name>
    <name type="common">Bagworm moth</name>
    <name type="synonym">Eumeta japonica</name>
    <dbReference type="NCBI Taxonomy" id="151549"/>
    <lineage>
        <taxon>Eukaryota</taxon>
        <taxon>Metazoa</taxon>
        <taxon>Ecdysozoa</taxon>
        <taxon>Arthropoda</taxon>
        <taxon>Hexapoda</taxon>
        <taxon>Insecta</taxon>
        <taxon>Pterygota</taxon>
        <taxon>Neoptera</taxon>
        <taxon>Endopterygota</taxon>
        <taxon>Lepidoptera</taxon>
        <taxon>Glossata</taxon>
        <taxon>Ditrysia</taxon>
        <taxon>Tineoidea</taxon>
        <taxon>Psychidae</taxon>
        <taxon>Oiketicinae</taxon>
        <taxon>Eumeta</taxon>
    </lineage>
</organism>
<proteinExistence type="predicted"/>
<evidence type="ECO:0000313" key="2">
    <source>
        <dbReference type="EMBL" id="GBP52107.1"/>
    </source>
</evidence>
<feature type="region of interest" description="Disordered" evidence="1">
    <location>
        <begin position="162"/>
        <end position="205"/>
    </location>
</feature>
<keyword evidence="3" id="KW-1185">Reference proteome</keyword>
<dbReference type="OrthoDB" id="4506733at2759"/>
<protein>
    <recommendedName>
        <fullName evidence="4">Nucleic-acid-binding protein from transposon X-element</fullName>
    </recommendedName>
</protein>
<reference evidence="2 3" key="1">
    <citation type="journal article" date="2019" name="Commun. Biol.">
        <title>The bagworm genome reveals a unique fibroin gene that provides high tensile strength.</title>
        <authorList>
            <person name="Kono N."/>
            <person name="Nakamura H."/>
            <person name="Ohtoshi R."/>
            <person name="Tomita M."/>
            <person name="Numata K."/>
            <person name="Arakawa K."/>
        </authorList>
    </citation>
    <scope>NUCLEOTIDE SEQUENCE [LARGE SCALE GENOMIC DNA]</scope>
</reference>
<name>A0A4C1WPS1_EUMVA</name>
<gene>
    <name evidence="2" type="ORF">EVAR_42010_1</name>
</gene>
<dbReference type="Proteomes" id="UP000299102">
    <property type="component" value="Unassembled WGS sequence"/>
</dbReference>